<name>A0A841MNM3_9BACT</name>
<protein>
    <recommendedName>
        <fullName evidence="3">Methyltransferase</fullName>
    </recommendedName>
</protein>
<comment type="caution">
    <text evidence="1">The sequence shown here is derived from an EMBL/GenBank/DDBJ whole genome shotgun (WGS) entry which is preliminary data.</text>
</comment>
<dbReference type="Proteomes" id="UP000588604">
    <property type="component" value="Unassembled WGS sequence"/>
</dbReference>
<organism evidence="1 2">
    <name type="scientific">Algoriphagus iocasae</name>
    <dbReference type="NCBI Taxonomy" id="1836499"/>
    <lineage>
        <taxon>Bacteria</taxon>
        <taxon>Pseudomonadati</taxon>
        <taxon>Bacteroidota</taxon>
        <taxon>Cytophagia</taxon>
        <taxon>Cytophagales</taxon>
        <taxon>Cyclobacteriaceae</taxon>
        <taxon>Algoriphagus</taxon>
    </lineage>
</organism>
<dbReference type="RefSeq" id="WP_184497776.1">
    <property type="nucleotide sequence ID" value="NZ_JACIJO010000004.1"/>
</dbReference>
<dbReference type="AlphaFoldDB" id="A0A841MNM3"/>
<dbReference type="EMBL" id="JACIJO010000004">
    <property type="protein sequence ID" value="MBB6328563.1"/>
    <property type="molecule type" value="Genomic_DNA"/>
</dbReference>
<dbReference type="SUPFAM" id="SSF53335">
    <property type="entry name" value="S-adenosyl-L-methionine-dependent methyltransferases"/>
    <property type="match status" value="1"/>
</dbReference>
<dbReference type="Pfam" id="PF05711">
    <property type="entry name" value="TylF"/>
    <property type="match status" value="1"/>
</dbReference>
<keyword evidence="2" id="KW-1185">Reference proteome</keyword>
<reference evidence="1 2" key="1">
    <citation type="submission" date="2020-08" db="EMBL/GenBank/DDBJ databases">
        <title>Genomic Encyclopedia of Type Strains, Phase IV (KMG-IV): sequencing the most valuable type-strain genomes for metagenomic binning, comparative biology and taxonomic classification.</title>
        <authorList>
            <person name="Goeker M."/>
        </authorList>
    </citation>
    <scope>NUCLEOTIDE SEQUENCE [LARGE SCALE GENOMIC DNA]</scope>
    <source>
        <strain evidence="1 2">DSM 102044</strain>
    </source>
</reference>
<dbReference type="PANTHER" id="PTHR40036">
    <property type="entry name" value="MACROCIN O-METHYLTRANSFERASE"/>
    <property type="match status" value="1"/>
</dbReference>
<dbReference type="PANTHER" id="PTHR40036:SF1">
    <property type="entry name" value="MACROCIN O-METHYLTRANSFERASE"/>
    <property type="match status" value="1"/>
</dbReference>
<evidence type="ECO:0008006" key="3">
    <source>
        <dbReference type="Google" id="ProtNLM"/>
    </source>
</evidence>
<evidence type="ECO:0000313" key="1">
    <source>
        <dbReference type="EMBL" id="MBB6328563.1"/>
    </source>
</evidence>
<gene>
    <name evidence="1" type="ORF">FHS59_004219</name>
</gene>
<sequence>MKKLLKNSLKKLGIYDPYLKFKFKYLTPRGIGHWEPLIPEKEFYSSVKLAIEKLLENETDDSLGSYLEFGVSRGTSMSSVFHVLKELKLDQVQLIGFDSFEGMPEGSEKEGWATGQYHSTITATTKYLIDRKVDMARVHLVKGWFSDTLFEKAKKDLNITKASIIMVDCDIYSASKTALNFCFPLIKDHAILIFDDWGWTEDAGIVGQKEAFDEILQQYPYFSTTPLLNYLPQSRVFLISRKIK</sequence>
<dbReference type="InterPro" id="IPR029063">
    <property type="entry name" value="SAM-dependent_MTases_sf"/>
</dbReference>
<evidence type="ECO:0000313" key="2">
    <source>
        <dbReference type="Proteomes" id="UP000588604"/>
    </source>
</evidence>
<accession>A0A841MNM3</accession>
<proteinExistence type="predicted"/>
<dbReference type="InterPro" id="IPR008884">
    <property type="entry name" value="TylF_MeTrfase"/>
</dbReference>
<dbReference type="Gene3D" id="3.40.50.150">
    <property type="entry name" value="Vaccinia Virus protein VP39"/>
    <property type="match status" value="1"/>
</dbReference>